<dbReference type="VEuPathDB" id="FungiDB:H257_12210"/>
<evidence type="ECO:0000313" key="1">
    <source>
        <dbReference type="EMBL" id="RHY05451.1"/>
    </source>
</evidence>
<comment type="caution">
    <text evidence="1">The sequence shown here is derived from an EMBL/GenBank/DDBJ whole genome shotgun (WGS) entry which is preliminary data.</text>
</comment>
<reference evidence="1 2" key="1">
    <citation type="submission" date="2018-08" db="EMBL/GenBank/DDBJ databases">
        <title>Aphanomyces genome sequencing and annotation.</title>
        <authorList>
            <person name="Minardi D."/>
            <person name="Oidtmann B."/>
            <person name="Van Der Giezen M."/>
            <person name="Studholme D.J."/>
        </authorList>
    </citation>
    <scope>NUCLEOTIDE SEQUENCE [LARGE SCALE GENOMIC DNA]</scope>
    <source>
        <strain evidence="1 2">Kv</strain>
    </source>
</reference>
<name>A0A397AJ16_APHAT</name>
<sequence length="161" mass="18230">MDSRKIEKAVQSHLEKLQERMPPISTIPQMPTMLRDYAKLLNKTASEATAKALKSANIPSLSRAHRSPNEPLKIEQHLAALHAANGRAQRASWNLCQHAFEAPHIRMDSVNESLTFSIENIQEAIHVTKNVHRHFRDLGNTLSDEPCFYRAVESKTDDINN</sequence>
<gene>
    <name evidence="1" type="ORF">DYB36_012078</name>
</gene>
<dbReference type="EMBL" id="QUSZ01006528">
    <property type="protein sequence ID" value="RHY05451.1"/>
    <property type="molecule type" value="Genomic_DNA"/>
</dbReference>
<dbReference type="AlphaFoldDB" id="A0A397AJ16"/>
<accession>A0A397AJ16</accession>
<evidence type="ECO:0000313" key="2">
    <source>
        <dbReference type="Proteomes" id="UP000265427"/>
    </source>
</evidence>
<organism evidence="1 2">
    <name type="scientific">Aphanomyces astaci</name>
    <name type="common">Crayfish plague agent</name>
    <dbReference type="NCBI Taxonomy" id="112090"/>
    <lineage>
        <taxon>Eukaryota</taxon>
        <taxon>Sar</taxon>
        <taxon>Stramenopiles</taxon>
        <taxon>Oomycota</taxon>
        <taxon>Saprolegniomycetes</taxon>
        <taxon>Saprolegniales</taxon>
        <taxon>Verrucalvaceae</taxon>
        <taxon>Aphanomyces</taxon>
    </lineage>
</organism>
<proteinExistence type="predicted"/>
<protein>
    <submittedName>
        <fullName evidence="1">Uncharacterized protein</fullName>
    </submittedName>
</protein>
<dbReference type="Proteomes" id="UP000265427">
    <property type="component" value="Unassembled WGS sequence"/>
</dbReference>